<proteinExistence type="predicted"/>
<organism evidence="1 2">
    <name type="scientific">Trichoderma gamsii</name>
    <dbReference type="NCBI Taxonomy" id="398673"/>
    <lineage>
        <taxon>Eukaryota</taxon>
        <taxon>Fungi</taxon>
        <taxon>Dikarya</taxon>
        <taxon>Ascomycota</taxon>
        <taxon>Pezizomycotina</taxon>
        <taxon>Sordariomycetes</taxon>
        <taxon>Hypocreomycetidae</taxon>
        <taxon>Hypocreales</taxon>
        <taxon>Hypocreaceae</taxon>
        <taxon>Trichoderma</taxon>
    </lineage>
</organism>
<name>A0A2K0SZX1_9HYPO</name>
<accession>A0A2K0SZX1</accession>
<gene>
    <name evidence="1" type="ORF">TGAMA5MH_09045</name>
</gene>
<comment type="caution">
    <text evidence="1">The sequence shown here is derived from an EMBL/GenBank/DDBJ whole genome shotgun (WGS) entry which is preliminary data.</text>
</comment>
<dbReference type="AlphaFoldDB" id="A0A2K0SZX1"/>
<evidence type="ECO:0000313" key="2">
    <source>
        <dbReference type="Proteomes" id="UP000236546"/>
    </source>
</evidence>
<sequence>MFQLVYQYRRTKLGNVARISLFILGGNVLPEVEGVFYVRRKQPVAREEGLETSENHVYMDIF</sequence>
<reference evidence="1 2" key="1">
    <citation type="submission" date="2017-02" db="EMBL/GenBank/DDBJ databases">
        <title>Genomes of Trichoderma spp. with biocontrol activity.</title>
        <authorList>
            <person name="Gardiner D."/>
            <person name="Kazan K."/>
            <person name="Vos C."/>
            <person name="Harvey P."/>
        </authorList>
    </citation>
    <scope>NUCLEOTIDE SEQUENCE [LARGE SCALE GENOMIC DNA]</scope>
    <source>
        <strain evidence="1 2">A5MH</strain>
    </source>
</reference>
<protein>
    <submittedName>
        <fullName evidence="1">Uncharacterized protein</fullName>
    </submittedName>
</protein>
<dbReference type="Proteomes" id="UP000236546">
    <property type="component" value="Unassembled WGS sequence"/>
</dbReference>
<evidence type="ECO:0000313" key="1">
    <source>
        <dbReference type="EMBL" id="PNP38822.1"/>
    </source>
</evidence>
<dbReference type="EMBL" id="MTYH01000098">
    <property type="protein sequence ID" value="PNP38822.1"/>
    <property type="molecule type" value="Genomic_DNA"/>
</dbReference>